<keyword evidence="1" id="KW-0732">Signal</keyword>
<dbReference type="Gene3D" id="3.30.1950.10">
    <property type="entry name" value="wza like domain"/>
    <property type="match status" value="1"/>
</dbReference>
<dbReference type="GO" id="GO:0015159">
    <property type="term" value="F:polysaccharide transmembrane transporter activity"/>
    <property type="evidence" value="ECO:0007669"/>
    <property type="project" value="InterPro"/>
</dbReference>
<dbReference type="EMBL" id="BARW01018899">
    <property type="protein sequence ID" value="GAI89371.1"/>
    <property type="molecule type" value="Genomic_DNA"/>
</dbReference>
<feature type="domain" description="Polysaccharide export protein N-terminal" evidence="2">
    <location>
        <begin position="19"/>
        <end position="116"/>
    </location>
</feature>
<feature type="non-terminal residue" evidence="3">
    <location>
        <position position="149"/>
    </location>
</feature>
<evidence type="ECO:0000313" key="3">
    <source>
        <dbReference type="EMBL" id="GAI89371.1"/>
    </source>
</evidence>
<evidence type="ECO:0000259" key="2">
    <source>
        <dbReference type="Pfam" id="PF02563"/>
    </source>
</evidence>
<proteinExistence type="predicted"/>
<evidence type="ECO:0000256" key="1">
    <source>
        <dbReference type="ARBA" id="ARBA00022729"/>
    </source>
</evidence>
<comment type="caution">
    <text evidence="3">The sequence shown here is derived from an EMBL/GenBank/DDBJ whole genome shotgun (WGS) entry which is preliminary data.</text>
</comment>
<dbReference type="Pfam" id="PF02563">
    <property type="entry name" value="Poly_export"/>
    <property type="match status" value="1"/>
</dbReference>
<name>X1TDC4_9ZZZZ</name>
<reference evidence="3" key="1">
    <citation type="journal article" date="2014" name="Front. Microbiol.">
        <title>High frequency of phylogenetically diverse reductive dehalogenase-homologous genes in deep subseafloor sedimentary metagenomes.</title>
        <authorList>
            <person name="Kawai M."/>
            <person name="Futagami T."/>
            <person name="Toyoda A."/>
            <person name="Takaki Y."/>
            <person name="Nishi S."/>
            <person name="Hori S."/>
            <person name="Arai W."/>
            <person name="Tsubouchi T."/>
            <person name="Morono Y."/>
            <person name="Uchiyama I."/>
            <person name="Ito T."/>
            <person name="Fujiyama A."/>
            <person name="Inagaki F."/>
            <person name="Takami H."/>
        </authorList>
    </citation>
    <scope>NUCLEOTIDE SEQUENCE</scope>
    <source>
        <strain evidence="3">Expedition CK06-06</strain>
    </source>
</reference>
<dbReference type="PANTHER" id="PTHR33619:SF3">
    <property type="entry name" value="POLYSACCHARIDE EXPORT PROTEIN GFCE-RELATED"/>
    <property type="match status" value="1"/>
</dbReference>
<dbReference type="PANTHER" id="PTHR33619">
    <property type="entry name" value="POLYSACCHARIDE EXPORT PROTEIN GFCE-RELATED"/>
    <property type="match status" value="1"/>
</dbReference>
<accession>X1TDC4</accession>
<organism evidence="3">
    <name type="scientific">marine sediment metagenome</name>
    <dbReference type="NCBI Taxonomy" id="412755"/>
    <lineage>
        <taxon>unclassified sequences</taxon>
        <taxon>metagenomes</taxon>
        <taxon>ecological metagenomes</taxon>
    </lineage>
</organism>
<gene>
    <name evidence="3" type="ORF">S12H4_32258</name>
</gene>
<dbReference type="InterPro" id="IPR049712">
    <property type="entry name" value="Poly_export"/>
</dbReference>
<sequence length="149" mass="17108">MVYLQDVDSLTTENVYFRQQVDYKIQKQDILYIRILSIDDRTNDLINVASTRYQQNLFQNETSLFINGYSVNNSGNIELPIIGKVFLLNKTVEEAKDAIQEKTDQYLKNASVIVKLISFKFTVLGEVNRPGVYKNFNNQLTVLEAIGMA</sequence>
<dbReference type="InterPro" id="IPR003715">
    <property type="entry name" value="Poly_export_N"/>
</dbReference>
<protein>
    <recommendedName>
        <fullName evidence="2">Polysaccharide export protein N-terminal domain-containing protein</fullName>
    </recommendedName>
</protein>
<dbReference type="AlphaFoldDB" id="X1TDC4"/>